<protein>
    <submittedName>
        <fullName evidence="2">Tonsoku-like protein</fullName>
    </submittedName>
</protein>
<gene>
    <name evidence="2" type="ORF">KUF71_015336</name>
</gene>
<name>A0AAE1HUD2_9NEOP</name>
<keyword evidence="3" id="KW-1185">Reference proteome</keyword>
<proteinExistence type="predicted"/>
<dbReference type="EMBL" id="JAHWGI010001276">
    <property type="protein sequence ID" value="KAK3927001.1"/>
    <property type="molecule type" value="Genomic_DNA"/>
</dbReference>
<accession>A0AAE1HUD2</accession>
<comment type="caution">
    <text evidence="2">The sequence shown here is derived from an EMBL/GenBank/DDBJ whole genome shotgun (WGS) entry which is preliminary data.</text>
</comment>
<dbReference type="AlphaFoldDB" id="A0AAE1HUD2"/>
<keyword evidence="1" id="KW-0732">Signal</keyword>
<organism evidence="2 3">
    <name type="scientific">Frankliniella fusca</name>
    <dbReference type="NCBI Taxonomy" id="407009"/>
    <lineage>
        <taxon>Eukaryota</taxon>
        <taxon>Metazoa</taxon>
        <taxon>Ecdysozoa</taxon>
        <taxon>Arthropoda</taxon>
        <taxon>Hexapoda</taxon>
        <taxon>Insecta</taxon>
        <taxon>Pterygota</taxon>
        <taxon>Neoptera</taxon>
        <taxon>Paraneoptera</taxon>
        <taxon>Thysanoptera</taxon>
        <taxon>Terebrantia</taxon>
        <taxon>Thripoidea</taxon>
        <taxon>Thripidae</taxon>
        <taxon>Frankliniella</taxon>
    </lineage>
</organism>
<feature type="chain" id="PRO_5042055573" evidence="1">
    <location>
        <begin position="26"/>
        <end position="446"/>
    </location>
</feature>
<evidence type="ECO:0000313" key="3">
    <source>
        <dbReference type="Proteomes" id="UP001219518"/>
    </source>
</evidence>
<dbReference type="Gene3D" id="2.40.160.110">
    <property type="match status" value="1"/>
</dbReference>
<reference evidence="2" key="2">
    <citation type="journal article" date="2023" name="BMC Genomics">
        <title>Pest status, molecular evolution, and epigenetic factors derived from the genome assembly of Frankliniella fusca, a thysanopteran phytovirus vector.</title>
        <authorList>
            <person name="Catto M.A."/>
            <person name="Labadie P.E."/>
            <person name="Jacobson A.L."/>
            <person name="Kennedy G.G."/>
            <person name="Srinivasan R."/>
            <person name="Hunt B.G."/>
        </authorList>
    </citation>
    <scope>NUCLEOTIDE SEQUENCE</scope>
    <source>
        <strain evidence="2">PL_HMW_Pooled</strain>
    </source>
</reference>
<dbReference type="Proteomes" id="UP001219518">
    <property type="component" value="Unassembled WGS sequence"/>
</dbReference>
<sequence>MGNRIKAAFSLLVACLEEIDGPSEGECTQCNQMGFRVRFSAHLTVLDTGEQNEKISIIPEGAHVAADCTSAEPSIQKVLVLWGAPDDVTDVTSTTTISKFFVNRMPVTTRETEYREYPETESTRSPERASTLTVTSTSQEISSASTITASEMTTAAVTSDAVTFTDNLVVSTDSTATVNDYTTLPTTTNSIFQETAVMSEGSTHGYGTATSTGDSTSTVVSEIYTLDTFTTETFADLPETHSTTTLSPSLYATLTENGYSTASTEAFTLEHSSTTRFMKTDETDSYLTETSTGTTSELDGTKMVTSLTTENSESTTQSLTPAESSLEVLNYAKYRLKRSADMRKPTTNEIILYFKEDNTTYFLNKVWISFTVEKLGIQYVQYMEGLHRWVTPIGYAYECAENVSFPLKDAILTLENMMVAAFIPSACKFPSKCKSELHKTGSPNHV</sequence>
<evidence type="ECO:0000256" key="1">
    <source>
        <dbReference type="SAM" id="SignalP"/>
    </source>
</evidence>
<reference evidence="2" key="1">
    <citation type="submission" date="2021-07" db="EMBL/GenBank/DDBJ databases">
        <authorList>
            <person name="Catto M.A."/>
            <person name="Jacobson A."/>
            <person name="Kennedy G."/>
            <person name="Labadie P."/>
            <person name="Hunt B.G."/>
            <person name="Srinivasan R."/>
        </authorList>
    </citation>
    <scope>NUCLEOTIDE SEQUENCE</scope>
    <source>
        <strain evidence="2">PL_HMW_Pooled</strain>
        <tissue evidence="2">Head</tissue>
    </source>
</reference>
<feature type="signal peptide" evidence="1">
    <location>
        <begin position="1"/>
        <end position="25"/>
    </location>
</feature>
<evidence type="ECO:0000313" key="2">
    <source>
        <dbReference type="EMBL" id="KAK3927001.1"/>
    </source>
</evidence>